<evidence type="ECO:0000256" key="2">
    <source>
        <dbReference type="ARBA" id="ARBA00022692"/>
    </source>
</evidence>
<protein>
    <recommendedName>
        <fullName evidence="8">Major facilitator superfamily (MFS) profile domain-containing protein</fullName>
    </recommendedName>
</protein>
<gene>
    <name evidence="6" type="ORF">GSOID_T00000543001</name>
</gene>
<evidence type="ECO:0000256" key="4">
    <source>
        <dbReference type="ARBA" id="ARBA00023136"/>
    </source>
</evidence>
<dbReference type="GO" id="GO:0016020">
    <property type="term" value="C:membrane"/>
    <property type="evidence" value="ECO:0007669"/>
    <property type="project" value="UniProtKB-SubCell"/>
</dbReference>
<feature type="transmembrane region" description="Helical" evidence="5">
    <location>
        <begin position="405"/>
        <end position="425"/>
    </location>
</feature>
<keyword evidence="2 5" id="KW-0812">Transmembrane</keyword>
<feature type="transmembrane region" description="Helical" evidence="5">
    <location>
        <begin position="51"/>
        <end position="72"/>
    </location>
</feature>
<proteinExistence type="predicted"/>
<reference evidence="6" key="1">
    <citation type="journal article" date="2010" name="Science">
        <title>Plasticity of animal genome architecture unmasked by rapid evolution of a pelagic tunicate.</title>
        <authorList>
            <person name="Denoeud F."/>
            <person name="Henriet S."/>
            <person name="Mungpakdee S."/>
            <person name="Aury J.M."/>
            <person name="Da Silva C."/>
            <person name="Brinkmann H."/>
            <person name="Mikhaleva J."/>
            <person name="Olsen L.C."/>
            <person name="Jubin C."/>
            <person name="Canestro C."/>
            <person name="Bouquet J.M."/>
            <person name="Danks G."/>
            <person name="Poulain J."/>
            <person name="Campsteijn C."/>
            <person name="Adamski M."/>
            <person name="Cross I."/>
            <person name="Yadetie F."/>
            <person name="Muffato M."/>
            <person name="Louis A."/>
            <person name="Butcher S."/>
            <person name="Tsagkogeorga G."/>
            <person name="Konrad A."/>
            <person name="Singh S."/>
            <person name="Jensen M.F."/>
            <person name="Cong E.H."/>
            <person name="Eikeseth-Otteraa H."/>
            <person name="Noel B."/>
            <person name="Anthouard V."/>
            <person name="Porcel B.M."/>
            <person name="Kachouri-Lafond R."/>
            <person name="Nishino A."/>
            <person name="Ugolini M."/>
            <person name="Chourrout P."/>
            <person name="Nishida H."/>
            <person name="Aasland R."/>
            <person name="Huzurbazar S."/>
            <person name="Westhof E."/>
            <person name="Delsuc F."/>
            <person name="Lehrach H."/>
            <person name="Reinhardt R."/>
            <person name="Weissenbach J."/>
            <person name="Roy S.W."/>
            <person name="Artiguenave F."/>
            <person name="Postlethwait J.H."/>
            <person name="Manak J.R."/>
            <person name="Thompson E.M."/>
            <person name="Jaillon O."/>
            <person name="Du Pasquier L."/>
            <person name="Boudinot P."/>
            <person name="Liberles D.A."/>
            <person name="Volff J.N."/>
            <person name="Philippe H."/>
            <person name="Lenhard B."/>
            <person name="Roest Crollius H."/>
            <person name="Wincker P."/>
            <person name="Chourrout D."/>
        </authorList>
    </citation>
    <scope>NUCLEOTIDE SEQUENCE [LARGE SCALE GENOMIC DNA]</scope>
</reference>
<keyword evidence="4 5" id="KW-0472">Membrane</keyword>
<evidence type="ECO:0000313" key="7">
    <source>
        <dbReference type="Proteomes" id="UP000001307"/>
    </source>
</evidence>
<dbReference type="InParanoid" id="E4WS13"/>
<sequence>MTDSEESFPVKKENQNGLERVLECFPEMSWYHFGKGQKSPKRLSSHPSDRLFAYCYYGYMGVATAVAGNIFYQYRPSEISCDYGDVSDEYALLASQNLTGEDALCTFYEPTGCEREEFGNASTWDGDTLEQCFEQKELAECTHFKYSDSNFNKTLVSEYNLVCGKKTMPLIFIMLFNIGLMVGPIVAGKVSDKLGRTKTISFGALACVSLNMLIGVTDLGAWGYGIMRIFTVICSLVLALPNMVYPSEVLTPKYRSMGAMMVVATALGAGILIVVAIAWFIRDWRTLHIFASLVNVPSIFAPLLMPESYRWLYQNKKFDEAEAALLHMSKKAGGTVTQKILDEIKEEILEKQNSATEDTEISVEETLGQNATIKRTALTLTFCQFIRGLIQFYLLYTVASLGGDFWVNNIINNIIGFPACFVSVWMMNNYSFGRKGAFIFGLACCAISQLLRVGSLIINSNLCAMMASYLGLFGAMGSMAVGQAYTSELFPTTVRIKATAVIYTGAMGGSFLVPIWMVLDSYIPWLATSINFTLMSLGAFMCFKLPETFGNPMTETISDFEQIYENKKAADEPDSEELLLKKAENN</sequence>
<dbReference type="InterPro" id="IPR036259">
    <property type="entry name" value="MFS_trans_sf"/>
</dbReference>
<keyword evidence="7" id="KW-1185">Reference proteome</keyword>
<dbReference type="Gene3D" id="1.20.1250.20">
    <property type="entry name" value="MFS general substrate transporter like domains"/>
    <property type="match status" value="1"/>
</dbReference>
<feature type="transmembrane region" description="Helical" evidence="5">
    <location>
        <begin position="222"/>
        <end position="245"/>
    </location>
</feature>
<dbReference type="Pfam" id="PF00083">
    <property type="entry name" value="Sugar_tr"/>
    <property type="match status" value="1"/>
</dbReference>
<feature type="transmembrane region" description="Helical" evidence="5">
    <location>
        <begin position="437"/>
        <end position="458"/>
    </location>
</feature>
<organism evidence="6">
    <name type="scientific">Oikopleura dioica</name>
    <name type="common">Tunicate</name>
    <dbReference type="NCBI Taxonomy" id="34765"/>
    <lineage>
        <taxon>Eukaryota</taxon>
        <taxon>Metazoa</taxon>
        <taxon>Chordata</taxon>
        <taxon>Tunicata</taxon>
        <taxon>Appendicularia</taxon>
        <taxon>Copelata</taxon>
        <taxon>Oikopleuridae</taxon>
        <taxon>Oikopleura</taxon>
    </lineage>
</organism>
<feature type="transmembrane region" description="Helical" evidence="5">
    <location>
        <begin position="498"/>
        <end position="516"/>
    </location>
</feature>
<feature type="transmembrane region" description="Helical" evidence="5">
    <location>
        <begin position="257"/>
        <end position="281"/>
    </location>
</feature>
<feature type="transmembrane region" description="Helical" evidence="5">
    <location>
        <begin position="522"/>
        <end position="543"/>
    </location>
</feature>
<name>E4WS13_OIKDI</name>
<dbReference type="PANTHER" id="PTHR24064">
    <property type="entry name" value="SOLUTE CARRIER FAMILY 22 MEMBER"/>
    <property type="match status" value="1"/>
</dbReference>
<dbReference type="SUPFAM" id="SSF103473">
    <property type="entry name" value="MFS general substrate transporter"/>
    <property type="match status" value="1"/>
</dbReference>
<dbReference type="OrthoDB" id="6262629at2759"/>
<dbReference type="InterPro" id="IPR005828">
    <property type="entry name" value="MFS_sugar_transport-like"/>
</dbReference>
<evidence type="ECO:0008006" key="8">
    <source>
        <dbReference type="Google" id="ProtNLM"/>
    </source>
</evidence>
<feature type="transmembrane region" description="Helical" evidence="5">
    <location>
        <begin position="464"/>
        <end position="486"/>
    </location>
</feature>
<evidence type="ECO:0000256" key="5">
    <source>
        <dbReference type="SAM" id="Phobius"/>
    </source>
</evidence>
<comment type="subcellular location">
    <subcellularLocation>
        <location evidence="1">Membrane</location>
        <topology evidence="1">Multi-pass membrane protein</topology>
    </subcellularLocation>
</comment>
<dbReference type="GO" id="GO:0022857">
    <property type="term" value="F:transmembrane transporter activity"/>
    <property type="evidence" value="ECO:0007669"/>
    <property type="project" value="InterPro"/>
</dbReference>
<keyword evidence="3 5" id="KW-1133">Transmembrane helix</keyword>
<dbReference type="AlphaFoldDB" id="E4WS13"/>
<evidence type="ECO:0000313" key="6">
    <source>
        <dbReference type="EMBL" id="CBY20545.1"/>
    </source>
</evidence>
<dbReference type="Proteomes" id="UP000001307">
    <property type="component" value="Unassembled WGS sequence"/>
</dbReference>
<accession>E4WS13</accession>
<feature type="transmembrane region" description="Helical" evidence="5">
    <location>
        <begin position="199"/>
        <end position="216"/>
    </location>
</feature>
<feature type="transmembrane region" description="Helical" evidence="5">
    <location>
        <begin position="287"/>
        <end position="305"/>
    </location>
</feature>
<evidence type="ECO:0000256" key="3">
    <source>
        <dbReference type="ARBA" id="ARBA00022989"/>
    </source>
</evidence>
<feature type="transmembrane region" description="Helical" evidence="5">
    <location>
        <begin position="167"/>
        <end position="187"/>
    </location>
</feature>
<feature type="transmembrane region" description="Helical" evidence="5">
    <location>
        <begin position="377"/>
        <end position="399"/>
    </location>
</feature>
<evidence type="ECO:0000256" key="1">
    <source>
        <dbReference type="ARBA" id="ARBA00004141"/>
    </source>
</evidence>
<dbReference type="EMBL" id="FN653015">
    <property type="protein sequence ID" value="CBY20545.1"/>
    <property type="molecule type" value="Genomic_DNA"/>
</dbReference>